<accession>A0A6G3XGV1</accession>
<sequence length="61" mass="6399">DPALGLPIPEDIEPLLSERDTRALTLEEAAGRGLLPSYEQSLKLEAALSAGAEPRATGRTA</sequence>
<feature type="non-terminal residue" evidence="1">
    <location>
        <position position="1"/>
    </location>
</feature>
<proteinExistence type="predicted"/>
<dbReference type="InterPro" id="IPR014710">
    <property type="entry name" value="RmlC-like_jellyroll"/>
</dbReference>
<name>A0A6G3XGV1_9ACTN</name>
<dbReference type="AlphaFoldDB" id="A0A6G3XGV1"/>
<dbReference type="SUPFAM" id="SSF51182">
    <property type="entry name" value="RmlC-like cupins"/>
    <property type="match status" value="1"/>
</dbReference>
<dbReference type="EMBL" id="JAAGMN010006501">
    <property type="protein sequence ID" value="NEE17029.1"/>
    <property type="molecule type" value="Genomic_DNA"/>
</dbReference>
<dbReference type="Gene3D" id="2.60.120.10">
    <property type="entry name" value="Jelly Rolls"/>
    <property type="match status" value="1"/>
</dbReference>
<comment type="caution">
    <text evidence="1">The sequence shown here is derived from an EMBL/GenBank/DDBJ whole genome shotgun (WGS) entry which is preliminary data.</text>
</comment>
<dbReference type="InterPro" id="IPR011051">
    <property type="entry name" value="RmlC_Cupin_sf"/>
</dbReference>
<reference evidence="1" key="1">
    <citation type="submission" date="2020-01" db="EMBL/GenBank/DDBJ databases">
        <title>Insect and environment-associated Actinomycetes.</title>
        <authorList>
            <person name="Currrie C."/>
            <person name="Chevrette M."/>
            <person name="Carlson C."/>
            <person name="Stubbendieck R."/>
            <person name="Wendt-Pienkowski E."/>
        </authorList>
    </citation>
    <scope>NUCLEOTIDE SEQUENCE</scope>
    <source>
        <strain evidence="1">SID7499</strain>
    </source>
</reference>
<evidence type="ECO:0000313" key="1">
    <source>
        <dbReference type="EMBL" id="NEE17029.1"/>
    </source>
</evidence>
<organism evidence="1">
    <name type="scientific">Streptomyces sp. SID7499</name>
    <dbReference type="NCBI Taxonomy" id="2706086"/>
    <lineage>
        <taxon>Bacteria</taxon>
        <taxon>Bacillati</taxon>
        <taxon>Actinomycetota</taxon>
        <taxon>Actinomycetes</taxon>
        <taxon>Kitasatosporales</taxon>
        <taxon>Streptomycetaceae</taxon>
        <taxon>Streptomyces</taxon>
    </lineage>
</organism>
<protein>
    <submittedName>
        <fullName evidence="1">dTDP-4-keto-6-deoxy-D-glucose epimerase</fullName>
    </submittedName>
</protein>
<gene>
    <name evidence="1" type="ORF">G3M58_62500</name>
</gene>